<evidence type="ECO:0000256" key="4">
    <source>
        <dbReference type="SAM" id="MobiDB-lite"/>
    </source>
</evidence>
<reference evidence="5 6" key="1">
    <citation type="submission" date="2024-09" db="EMBL/GenBank/DDBJ databases">
        <authorList>
            <person name="Sun Q."/>
            <person name="Mori K."/>
        </authorList>
    </citation>
    <scope>NUCLEOTIDE SEQUENCE [LARGE SCALE GENOMIC DNA]</scope>
    <source>
        <strain evidence="5 6">JCM 4414</strain>
    </source>
</reference>
<dbReference type="Proteomes" id="UP001589716">
    <property type="component" value="Unassembled WGS sequence"/>
</dbReference>
<evidence type="ECO:0000256" key="1">
    <source>
        <dbReference type="ARBA" id="ARBA00006638"/>
    </source>
</evidence>
<feature type="region of interest" description="Disordered" evidence="4">
    <location>
        <begin position="1"/>
        <end position="28"/>
    </location>
</feature>
<dbReference type="InterPro" id="IPR041247">
    <property type="entry name" value="Rad52_fam"/>
</dbReference>
<organism evidence="5 6">
    <name type="scientific">Streptomyces roseoviridis</name>
    <dbReference type="NCBI Taxonomy" id="67361"/>
    <lineage>
        <taxon>Bacteria</taxon>
        <taxon>Bacillati</taxon>
        <taxon>Actinomycetota</taxon>
        <taxon>Actinomycetes</taxon>
        <taxon>Kitasatosporales</taxon>
        <taxon>Streptomycetaceae</taxon>
        <taxon>Streptomyces</taxon>
    </lineage>
</organism>
<dbReference type="EMBL" id="JBHMCT010000047">
    <property type="protein sequence ID" value="MFB9558619.1"/>
    <property type="molecule type" value="Genomic_DNA"/>
</dbReference>
<evidence type="ECO:0000256" key="3">
    <source>
        <dbReference type="ARBA" id="ARBA00023204"/>
    </source>
</evidence>
<keyword evidence="2" id="KW-0227">DNA damage</keyword>
<evidence type="ECO:0000313" key="6">
    <source>
        <dbReference type="Proteomes" id="UP001589716"/>
    </source>
</evidence>
<comment type="similarity">
    <text evidence="1">Belongs to the RAD52 family.</text>
</comment>
<keyword evidence="6" id="KW-1185">Reference proteome</keyword>
<evidence type="ECO:0000313" key="5">
    <source>
        <dbReference type="EMBL" id="MFB9558619.1"/>
    </source>
</evidence>
<dbReference type="SUPFAM" id="SSF54768">
    <property type="entry name" value="dsRNA-binding domain-like"/>
    <property type="match status" value="1"/>
</dbReference>
<dbReference type="RefSeq" id="WP_382746222.1">
    <property type="nucleotide sequence ID" value="NZ_JBHMCT010000047.1"/>
</dbReference>
<proteinExistence type="inferred from homology"/>
<dbReference type="InterPro" id="IPR042525">
    <property type="entry name" value="Rad52_Rad59_Rad22_sf"/>
</dbReference>
<comment type="caution">
    <text evidence="5">The sequence shown here is derived from an EMBL/GenBank/DDBJ whole genome shotgun (WGS) entry which is preliminary data.</text>
</comment>
<feature type="compositionally biased region" description="Low complexity" evidence="4">
    <location>
        <begin position="1"/>
        <end position="16"/>
    </location>
</feature>
<sequence length="285" mass="30446">MAPATEAPATTAEGPTQHVPNQPALPRPGQLTTAQVDFLLRGIDPRRVGQDGKGFAHVEAWDIRRHLIRVFGFGGFDTDLLEMTLVSQQEIPNGNRSRWTVVYRVAVKLTVKVDGVELGHWHGVATGDGTNLPSLADAHDLALKTADSQALKRAATNMGDQFGLSLYNGGSPAPVVSNALPYMEPQGTPTLPEDPPVQPEPGSPVHDAAKDDTASDADRLIDQTRRCWGNAIALSQVHAEVQQKGLGDHPVKRGDGWVAFNDLLANRITELNERTAQGGAEGSAA</sequence>
<evidence type="ECO:0000256" key="2">
    <source>
        <dbReference type="ARBA" id="ARBA00022763"/>
    </source>
</evidence>
<name>A0ABV5QYK9_9ACTN</name>
<dbReference type="Pfam" id="PF04098">
    <property type="entry name" value="Rad52_Rad22"/>
    <property type="match status" value="1"/>
</dbReference>
<feature type="compositionally biased region" description="Pro residues" evidence="4">
    <location>
        <begin position="192"/>
        <end position="202"/>
    </location>
</feature>
<feature type="region of interest" description="Disordered" evidence="4">
    <location>
        <begin position="182"/>
        <end position="213"/>
    </location>
</feature>
<protein>
    <submittedName>
        <fullName evidence="5">Rad52/Rad22 family DNA repair protein</fullName>
    </submittedName>
</protein>
<keyword evidence="3" id="KW-0234">DNA repair</keyword>
<accession>A0ABV5QYK9</accession>
<dbReference type="Gene3D" id="3.30.390.80">
    <property type="entry name" value="DNA repair protein Rad52/59/22"/>
    <property type="match status" value="1"/>
</dbReference>
<gene>
    <name evidence="5" type="ORF">ACFFTP_31120</name>
</gene>